<dbReference type="KEGG" id="lpan:LPMP_353300"/>
<dbReference type="OrthoDB" id="269227at2759"/>
<dbReference type="PROSITE" id="PS51257">
    <property type="entry name" value="PROKAR_LIPOPROTEIN"/>
    <property type="match status" value="1"/>
</dbReference>
<dbReference type="eggNOG" id="KOG1238">
    <property type="taxonomic scope" value="Eukaryota"/>
</dbReference>
<dbReference type="VEuPathDB" id="TriTrypDB:LPAL13_350040800"/>
<comment type="cofactor">
    <cofactor evidence="1">
        <name>FAD</name>
        <dbReference type="ChEBI" id="CHEBI:57692"/>
    </cofactor>
</comment>
<dbReference type="GeneID" id="22579359"/>
<dbReference type="Gene3D" id="3.30.410.40">
    <property type="match status" value="1"/>
</dbReference>
<dbReference type="VEuPathDB" id="TriTrypDB:LPMP_353300"/>
<dbReference type="GO" id="GO:0050660">
    <property type="term" value="F:flavin adenine dinucleotide binding"/>
    <property type="evidence" value="ECO:0007669"/>
    <property type="project" value="InterPro"/>
</dbReference>
<comment type="similarity">
    <text evidence="2">Belongs to the GMC oxidoreductase family.</text>
</comment>
<dbReference type="SUPFAM" id="SSF54373">
    <property type="entry name" value="FAD-linked reductases, C-terminal domain"/>
    <property type="match status" value="1"/>
</dbReference>
<evidence type="ECO:0000256" key="1">
    <source>
        <dbReference type="ARBA" id="ARBA00001974"/>
    </source>
</evidence>
<dbReference type="Proteomes" id="UP000063063">
    <property type="component" value="Chromosome 35"/>
</dbReference>
<dbReference type="PIRSF" id="PIRSF000137">
    <property type="entry name" value="Alcohol_oxidase"/>
    <property type="match status" value="1"/>
</dbReference>
<evidence type="ECO:0000313" key="8">
    <source>
        <dbReference type="Proteomes" id="UP000063063"/>
    </source>
</evidence>
<dbReference type="PANTHER" id="PTHR11552">
    <property type="entry name" value="GLUCOSE-METHANOL-CHOLINE GMC OXIDOREDUCTASE"/>
    <property type="match status" value="1"/>
</dbReference>
<dbReference type="SUPFAM" id="SSF51905">
    <property type="entry name" value="FAD/NAD(P)-binding domain"/>
    <property type="match status" value="1"/>
</dbReference>
<dbReference type="InterPro" id="IPR007867">
    <property type="entry name" value="GMC_OxRtase_C"/>
</dbReference>
<dbReference type="InterPro" id="IPR036188">
    <property type="entry name" value="FAD/NAD-bd_sf"/>
</dbReference>
<keyword evidence="3" id="KW-0285">Flavoprotein</keyword>
<reference evidence="7 8" key="1">
    <citation type="journal article" date="2015" name="Sci. Rep.">
        <title>The genome of Leishmania panamensis: insights into genomics of the L. (Viannia) subgenus.</title>
        <authorList>
            <person name="Llanes A."/>
            <person name="Restrepo C.M."/>
            <person name="Vecchio G.D."/>
            <person name="Anguizola F.J."/>
            <person name="Lleonart R."/>
        </authorList>
    </citation>
    <scope>NUCLEOTIDE SEQUENCE [LARGE SCALE GENOMIC DNA]</scope>
    <source>
        <strain evidence="7 8">MHOM/PA/94/PSC-1</strain>
    </source>
</reference>
<evidence type="ECO:0000313" key="7">
    <source>
        <dbReference type="EMBL" id="AIO02467.1"/>
    </source>
</evidence>
<keyword evidence="4" id="KW-0274">FAD</keyword>
<name>A0A088SKY0_LEIPA</name>
<evidence type="ECO:0000256" key="3">
    <source>
        <dbReference type="ARBA" id="ARBA00022630"/>
    </source>
</evidence>
<feature type="domain" description="Glucose-methanol-choline oxidoreductase N-terminal" evidence="6">
    <location>
        <begin position="259"/>
        <end position="273"/>
    </location>
</feature>
<evidence type="ECO:0000256" key="2">
    <source>
        <dbReference type="ARBA" id="ARBA00010790"/>
    </source>
</evidence>
<gene>
    <name evidence="7" type="ORF">LPMP_353300</name>
</gene>
<evidence type="ECO:0000256" key="5">
    <source>
        <dbReference type="SAM" id="MobiDB-lite"/>
    </source>
</evidence>
<evidence type="ECO:0000259" key="6">
    <source>
        <dbReference type="PROSITE" id="PS00624"/>
    </source>
</evidence>
<dbReference type="InterPro" id="IPR000172">
    <property type="entry name" value="GMC_OxRdtase_N"/>
</dbReference>
<dbReference type="Pfam" id="PF00732">
    <property type="entry name" value="GMC_oxred_N"/>
    <property type="match status" value="1"/>
</dbReference>
<keyword evidence="8" id="KW-1185">Reference proteome</keyword>
<sequence>MKKAYDIIVIGAGAAGCAAARNCALQHPSASIALIEQGGRAAVPQVIRVPVMQPYITSTRAARPFLQTLTCVAEDNLASRSLVYTRGRGLGGSCLCNDMKYMRGTRKDYEGWADASWTYDTLLPVFKSLEANSRGGSRDHGEAGPLQVTDAQRSNIDSSMNVRFFEACEAAGVPGTNDLNTGKTDGFSAMQSYIDGGARVQAFDTLIEGTQHRTPNLDLLVNTFADRIHCKGGKVRAVEVAHRGDKMVLEVKHVVVCAGTLRSPLLLQRSGIGAEGTVLDAPAVGQNLITTSAADVVFCIGNAVNVYSKSISWRNSKYLYQQWREYKENRTGVFSAFVEGAAYVRSHPQQDSPDLSLLFFRTPQMGTANWARCWPIDGFTMRVTHHYPSSRGEVRYDSDKDTTLIRSGMLSTREDVLAMDEGVQWVGLLTTRDGTLRSVYHVDENGRHVSPFWSYNAVLRHPRGGLDTQRDTAAFLAEHVKSGGDLYGTCAMGTVVDSQLHVKGIDGLLVADSSVVPVPTVASSSTIGSAIGARVASFIQ</sequence>
<dbReference type="EMBL" id="CP009404">
    <property type="protein sequence ID" value="AIO02467.1"/>
    <property type="molecule type" value="Genomic_DNA"/>
</dbReference>
<organism evidence="7 8">
    <name type="scientific">Leishmania panamensis</name>
    <dbReference type="NCBI Taxonomy" id="5679"/>
    <lineage>
        <taxon>Eukaryota</taxon>
        <taxon>Discoba</taxon>
        <taxon>Euglenozoa</taxon>
        <taxon>Kinetoplastea</taxon>
        <taxon>Metakinetoplastina</taxon>
        <taxon>Trypanosomatida</taxon>
        <taxon>Trypanosomatidae</taxon>
        <taxon>Leishmaniinae</taxon>
        <taxon>Leishmania</taxon>
        <taxon>Leishmania guyanensis species complex</taxon>
    </lineage>
</organism>
<evidence type="ECO:0000256" key="4">
    <source>
        <dbReference type="ARBA" id="ARBA00022827"/>
    </source>
</evidence>
<dbReference type="RefSeq" id="XP_010703267.1">
    <property type="nucleotide sequence ID" value="XM_010704965.1"/>
</dbReference>
<protein>
    <submittedName>
        <fullName evidence="7">Oxidoreductase, putative</fullName>
    </submittedName>
</protein>
<dbReference type="PANTHER" id="PTHR11552:SF147">
    <property type="entry name" value="CHOLINE DEHYDROGENASE, MITOCHONDRIAL"/>
    <property type="match status" value="1"/>
</dbReference>
<dbReference type="AlphaFoldDB" id="A0A088SKY0"/>
<proteinExistence type="inferred from homology"/>
<dbReference type="InterPro" id="IPR012132">
    <property type="entry name" value="GMC_OxRdtase"/>
</dbReference>
<dbReference type="Gene3D" id="3.50.50.60">
    <property type="entry name" value="FAD/NAD(P)-binding domain"/>
    <property type="match status" value="1"/>
</dbReference>
<dbReference type="PROSITE" id="PS00624">
    <property type="entry name" value="GMC_OXRED_2"/>
    <property type="match status" value="1"/>
</dbReference>
<dbReference type="GO" id="GO:0016614">
    <property type="term" value="F:oxidoreductase activity, acting on CH-OH group of donors"/>
    <property type="evidence" value="ECO:0007669"/>
    <property type="project" value="InterPro"/>
</dbReference>
<feature type="region of interest" description="Disordered" evidence="5">
    <location>
        <begin position="133"/>
        <end position="152"/>
    </location>
</feature>
<accession>A0A088SKY0</accession>
<dbReference type="Pfam" id="PF05199">
    <property type="entry name" value="GMC_oxred_C"/>
    <property type="match status" value="1"/>
</dbReference>